<evidence type="ECO:0000256" key="2">
    <source>
        <dbReference type="ARBA" id="ARBA00009265"/>
    </source>
</evidence>
<dbReference type="Pfam" id="PF08424">
    <property type="entry name" value="NRDE-2"/>
    <property type="match status" value="1"/>
</dbReference>
<dbReference type="GO" id="GO:0031048">
    <property type="term" value="P:regulatory ncRNA-mediated heterochromatin formation"/>
    <property type="evidence" value="ECO:0007669"/>
    <property type="project" value="TreeGrafter"/>
</dbReference>
<feature type="region of interest" description="Disordered" evidence="4">
    <location>
        <begin position="1203"/>
        <end position="1247"/>
    </location>
</feature>
<evidence type="ECO:0000259" key="5">
    <source>
        <dbReference type="Pfam" id="PF02383"/>
    </source>
</evidence>
<dbReference type="PANTHER" id="PTHR13471:SF0">
    <property type="entry name" value="NUCLEAR EXOSOME REGULATOR NRDE2"/>
    <property type="match status" value="1"/>
</dbReference>
<name>A0A4U0X8R7_9PEZI</name>
<sequence length="1264" mass="140549">MPKVRPRGDDNFTGDSWRIRCAEVWLVQAQEDRLKRRHNDRFPNPQIKHLSTPPTIPQLRANGATSDGHAVIAIRPRGAKAARSTAVILTANALEESDTYIVDRRGDSKNVEYGSLHRYSVPSFHRTGYGRVVGGPPTAKIDRAESSDKYVVFSTVRHEDRERSGRLLGTVRGNTASERYLRVIVPVAETCESDVDADFLPLSGLDGRKRKRDAESPVDAKLGWESADCRSIEGKAGPDDSPGDEDLEFVAQSGEDDLADRLSREVRQENAALVRRTKERSTEVDAWTALIEHQAKVIKLGADAAQLTNGEKRALADVRLSIYHQALRHIGKGKPGHIELELGMLELGKMMWETSKLTAKWMEVLKECPDSITLWTKYLDFVQTNHIAFRYEQCRDVYVRCLKILHGARLGATSGDTLRIGSVQIYVLLRFTTFLRDAGYDELAYAVWEALLEYHFFAPPSVTEPENNLRSLEEYWDSDVPRIGEEGAQGWSHHLQHGEKTARRAKSYARLALDPLQPFASFAEGETRLSSKIHLPATDDDNDAAEDPYRSVMFSDLRSCLEPLVDDMPKRELLSAFLSFMHLPVMPDLDTATQAWQTDQFLHGGVGGPLAHDEDIDGIPNQLMTSFSLFHKAFKQCQTADNNSEGMAFIDRILTQLVSAQPDDEILGEYCIASKLAFFPDEAAKAAKRLLKSRPSSLQLYNSYALIEAQLRRGERAAEVWTAALNLSRDFEDAKKDNAVLLWHSWTLTLLHPESGRSKALRCLLAMCDGNPSSAGNSPDNATVSASQRLRMTQACETGFERLIYSKKAELAVLYAECHMWFTYLADGEDLVSTIEIRRKYSARLARHGLTAVEELLLQAQAHLTALHIGSHCPYKPAILRVQLAENLRSFPDNSILLQVYTQIGAQTRIDDRLRASLYDDPVTGPNATVIGWSFAIAQELRRCTSSETSGATANSVRSLFSRALRAPDSKVKHSLVLWRRWFAFELPAQQPTLLLSETQRQQVMGRPKQVFLDGLRCLPWCKAWVIMGLRVFAKKSGMTGSELRQVYDVLGERELRVSLEYFDREYAGPCEEAADVCKLLLLQYFLPLTYRSIRCAAADGLFLHPIDPRESNSKSTCISYGGNGIGSAERTDDNGLHAKSIEAHGIVGLLNLVASSYLIAITGCDQVAQIKGRPIYAIRDVTLIPLSSQTDAERAITQAQKALKQSGTTTTGEEVEESDAGEDAELEHVVGESEPAPEAAALEPPKKGVLKKSATLVKGVCVG</sequence>
<evidence type="ECO:0000256" key="3">
    <source>
        <dbReference type="ARBA" id="ARBA00023242"/>
    </source>
</evidence>
<dbReference type="AlphaFoldDB" id="A0A4U0X8R7"/>
<comment type="similarity">
    <text evidence="2">Belongs to the NRDE2 family.</text>
</comment>
<dbReference type="GO" id="GO:0071013">
    <property type="term" value="C:catalytic step 2 spliceosome"/>
    <property type="evidence" value="ECO:0007669"/>
    <property type="project" value="TreeGrafter"/>
</dbReference>
<keyword evidence="7" id="KW-1185">Reference proteome</keyword>
<feature type="domain" description="SAC" evidence="5">
    <location>
        <begin position="1145"/>
        <end position="1198"/>
    </location>
</feature>
<evidence type="ECO:0000313" key="6">
    <source>
        <dbReference type="EMBL" id="TKA72401.1"/>
    </source>
</evidence>
<comment type="subcellular location">
    <subcellularLocation>
        <location evidence="1">Nucleus</location>
    </subcellularLocation>
</comment>
<evidence type="ECO:0000256" key="4">
    <source>
        <dbReference type="SAM" id="MobiDB-lite"/>
    </source>
</evidence>
<organism evidence="6 7">
    <name type="scientific">Friedmanniomyces simplex</name>
    <dbReference type="NCBI Taxonomy" id="329884"/>
    <lineage>
        <taxon>Eukaryota</taxon>
        <taxon>Fungi</taxon>
        <taxon>Dikarya</taxon>
        <taxon>Ascomycota</taxon>
        <taxon>Pezizomycotina</taxon>
        <taxon>Dothideomycetes</taxon>
        <taxon>Dothideomycetidae</taxon>
        <taxon>Mycosphaerellales</taxon>
        <taxon>Teratosphaeriaceae</taxon>
        <taxon>Friedmanniomyces</taxon>
    </lineage>
</organism>
<dbReference type="EMBL" id="NAJQ01000311">
    <property type="protein sequence ID" value="TKA72401.1"/>
    <property type="molecule type" value="Genomic_DNA"/>
</dbReference>
<dbReference type="OrthoDB" id="297219at2759"/>
<dbReference type="PANTHER" id="PTHR13471">
    <property type="entry name" value="TETRATRICOPEPTIDE-LIKE HELICAL"/>
    <property type="match status" value="1"/>
</dbReference>
<dbReference type="InterPro" id="IPR002013">
    <property type="entry name" value="SAC_dom"/>
</dbReference>
<dbReference type="SUPFAM" id="SSF48452">
    <property type="entry name" value="TPR-like"/>
    <property type="match status" value="1"/>
</dbReference>
<reference evidence="6 7" key="1">
    <citation type="submission" date="2017-03" db="EMBL/GenBank/DDBJ databases">
        <title>Genomes of endolithic fungi from Antarctica.</title>
        <authorList>
            <person name="Coleine C."/>
            <person name="Masonjones S."/>
            <person name="Stajich J.E."/>
        </authorList>
    </citation>
    <scope>NUCLEOTIDE SEQUENCE [LARGE SCALE GENOMIC DNA]</scope>
    <source>
        <strain evidence="6 7">CCFEE 5184</strain>
    </source>
</reference>
<accession>A0A4U0X8R7</accession>
<dbReference type="InterPro" id="IPR013633">
    <property type="entry name" value="NRDE-2"/>
</dbReference>
<keyword evidence="3" id="KW-0539">Nucleus</keyword>
<gene>
    <name evidence="6" type="ORF">B0A55_05856</name>
</gene>
<evidence type="ECO:0000256" key="1">
    <source>
        <dbReference type="ARBA" id="ARBA00004123"/>
    </source>
</evidence>
<dbReference type="Pfam" id="PF02383">
    <property type="entry name" value="Syja_N"/>
    <property type="match status" value="1"/>
</dbReference>
<dbReference type="GO" id="GO:0006629">
    <property type="term" value="P:lipid metabolic process"/>
    <property type="evidence" value="ECO:0007669"/>
    <property type="project" value="UniProtKB-ARBA"/>
</dbReference>
<dbReference type="InterPro" id="IPR011990">
    <property type="entry name" value="TPR-like_helical_dom_sf"/>
</dbReference>
<dbReference type="STRING" id="329884.A0A4U0X8R7"/>
<feature type="compositionally biased region" description="Low complexity" evidence="4">
    <location>
        <begin position="1233"/>
        <end position="1244"/>
    </location>
</feature>
<evidence type="ECO:0000313" key="7">
    <source>
        <dbReference type="Proteomes" id="UP000309340"/>
    </source>
</evidence>
<protein>
    <recommendedName>
        <fullName evidence="5">SAC domain-containing protein</fullName>
    </recommendedName>
</protein>
<feature type="compositionally biased region" description="Acidic residues" evidence="4">
    <location>
        <begin position="1214"/>
        <end position="1226"/>
    </location>
</feature>
<dbReference type="GO" id="GO:1902369">
    <property type="term" value="P:negative regulation of RNA catabolic process"/>
    <property type="evidence" value="ECO:0007669"/>
    <property type="project" value="TreeGrafter"/>
</dbReference>
<dbReference type="GO" id="GO:0016791">
    <property type="term" value="F:phosphatase activity"/>
    <property type="evidence" value="ECO:0007669"/>
    <property type="project" value="InterPro"/>
</dbReference>
<proteinExistence type="inferred from homology"/>
<dbReference type="Gene3D" id="1.25.40.10">
    <property type="entry name" value="Tetratricopeptide repeat domain"/>
    <property type="match status" value="1"/>
</dbReference>
<comment type="caution">
    <text evidence="6">The sequence shown here is derived from an EMBL/GenBank/DDBJ whole genome shotgun (WGS) entry which is preliminary data.</text>
</comment>
<dbReference type="Proteomes" id="UP000309340">
    <property type="component" value="Unassembled WGS sequence"/>
</dbReference>